<feature type="transmembrane region" description="Helical" evidence="6">
    <location>
        <begin position="417"/>
        <end position="443"/>
    </location>
</feature>
<sequence>MSTPRILKDDIDEKVEIKSLNTNAEEEKLLRKFDIRIMPLLMLLMCLCFLDRINIGNAKLAHLEQDLNLTENEFQWALSIFFFGYIVFEIPSNIILIKIRPSIWLSLLTLGWGIVMIIMSFITNYSHLLVTRFLLGMFESGLYPGIIFYITKWYKRKEQSFRISLVISALAISGAFGGLLAFSITSLNGRFGLNGWRWIFMIDGMATVFVALCCFFLISDSPQKASWLTDNERKLAIDRLQHDAGDAYATHFDKSQIIKAFMDWKIYIGALINMAVLTPTYAFSVFIPSIVNGLGFNTVNSQLLATPPFILGCFVSIAISIISDRYGRCLYLILCMLITIVGYALLIVHSNGIALKFLGACFVGAGLFSSLPITSAWLTNNLAGDSKRAVGCAIFISLSSIGGATFSLIYRSQDAPAYIFGHTISLSILIFAVVLSILQYSLLNFINKRKLKNPDKFLEGKNEEEIMNLGDMHPSFIYRL</sequence>
<gene>
    <name evidence="8" type="ORF">C2G38_2251680</name>
</gene>
<evidence type="ECO:0000256" key="4">
    <source>
        <dbReference type="ARBA" id="ARBA00022989"/>
    </source>
</evidence>
<dbReference type="AlphaFoldDB" id="A0A397UF88"/>
<evidence type="ECO:0000313" key="9">
    <source>
        <dbReference type="Proteomes" id="UP000266673"/>
    </source>
</evidence>
<name>A0A397UF88_9GLOM</name>
<feature type="transmembrane region" description="Helical" evidence="6">
    <location>
        <begin position="390"/>
        <end position="411"/>
    </location>
</feature>
<reference evidence="8 9" key="1">
    <citation type="submission" date="2018-06" db="EMBL/GenBank/DDBJ databases">
        <title>Comparative genomics reveals the genomic features of Rhizophagus irregularis, R. cerebriforme, R. diaphanum and Gigaspora rosea, and their symbiotic lifestyle signature.</title>
        <authorList>
            <person name="Morin E."/>
            <person name="San Clemente H."/>
            <person name="Chen E.C.H."/>
            <person name="De La Providencia I."/>
            <person name="Hainaut M."/>
            <person name="Kuo A."/>
            <person name="Kohler A."/>
            <person name="Murat C."/>
            <person name="Tang N."/>
            <person name="Roy S."/>
            <person name="Loubradou J."/>
            <person name="Henrissat B."/>
            <person name="Grigoriev I.V."/>
            <person name="Corradi N."/>
            <person name="Roux C."/>
            <person name="Martin F.M."/>
        </authorList>
    </citation>
    <scope>NUCLEOTIDE SEQUENCE [LARGE SCALE GENOMIC DNA]</scope>
    <source>
        <strain evidence="8 9">DAOM 194757</strain>
    </source>
</reference>
<accession>A0A397UF88</accession>
<comment type="caution">
    <text evidence="8">The sequence shown here is derived from an EMBL/GenBank/DDBJ whole genome shotgun (WGS) entry which is preliminary data.</text>
</comment>
<keyword evidence="3 6" id="KW-0812">Transmembrane</keyword>
<dbReference type="InterPro" id="IPR011701">
    <property type="entry name" value="MFS"/>
</dbReference>
<dbReference type="OrthoDB" id="2985014at2759"/>
<evidence type="ECO:0000256" key="1">
    <source>
        <dbReference type="ARBA" id="ARBA00004141"/>
    </source>
</evidence>
<feature type="transmembrane region" description="Helical" evidence="6">
    <location>
        <begin position="37"/>
        <end position="55"/>
    </location>
</feature>
<evidence type="ECO:0000259" key="7">
    <source>
        <dbReference type="PROSITE" id="PS50850"/>
    </source>
</evidence>
<organism evidence="8 9">
    <name type="scientific">Gigaspora rosea</name>
    <dbReference type="NCBI Taxonomy" id="44941"/>
    <lineage>
        <taxon>Eukaryota</taxon>
        <taxon>Fungi</taxon>
        <taxon>Fungi incertae sedis</taxon>
        <taxon>Mucoromycota</taxon>
        <taxon>Glomeromycotina</taxon>
        <taxon>Glomeromycetes</taxon>
        <taxon>Diversisporales</taxon>
        <taxon>Gigasporaceae</taxon>
        <taxon>Gigaspora</taxon>
    </lineage>
</organism>
<keyword evidence="5 6" id="KW-0472">Membrane</keyword>
<dbReference type="Pfam" id="PF07690">
    <property type="entry name" value="MFS_1"/>
    <property type="match status" value="1"/>
</dbReference>
<dbReference type="FunFam" id="1.20.1250.20:FF:000034">
    <property type="entry name" value="MFS general substrate transporter"/>
    <property type="match status" value="1"/>
</dbReference>
<feature type="transmembrane region" description="Helical" evidence="6">
    <location>
        <begin position="75"/>
        <end position="96"/>
    </location>
</feature>
<evidence type="ECO:0000256" key="3">
    <source>
        <dbReference type="ARBA" id="ARBA00022692"/>
    </source>
</evidence>
<keyword evidence="4 6" id="KW-1133">Transmembrane helix</keyword>
<feature type="transmembrane region" description="Helical" evidence="6">
    <location>
        <begin position="303"/>
        <end position="322"/>
    </location>
</feature>
<feature type="transmembrane region" description="Helical" evidence="6">
    <location>
        <begin position="329"/>
        <end position="348"/>
    </location>
</feature>
<dbReference type="SUPFAM" id="SSF103473">
    <property type="entry name" value="MFS general substrate transporter"/>
    <property type="match status" value="1"/>
</dbReference>
<evidence type="ECO:0000256" key="5">
    <source>
        <dbReference type="ARBA" id="ARBA00023136"/>
    </source>
</evidence>
<feature type="transmembrane region" description="Helical" evidence="6">
    <location>
        <begin position="196"/>
        <end position="218"/>
    </location>
</feature>
<dbReference type="GO" id="GO:0022857">
    <property type="term" value="F:transmembrane transporter activity"/>
    <property type="evidence" value="ECO:0007669"/>
    <property type="project" value="InterPro"/>
</dbReference>
<dbReference type="InterPro" id="IPR020846">
    <property type="entry name" value="MFS_dom"/>
</dbReference>
<dbReference type="PANTHER" id="PTHR43791">
    <property type="entry name" value="PERMEASE-RELATED"/>
    <property type="match status" value="1"/>
</dbReference>
<feature type="transmembrane region" description="Helical" evidence="6">
    <location>
        <begin position="103"/>
        <end position="123"/>
    </location>
</feature>
<dbReference type="GO" id="GO:0016020">
    <property type="term" value="C:membrane"/>
    <property type="evidence" value="ECO:0007669"/>
    <property type="project" value="UniProtKB-SubCell"/>
</dbReference>
<feature type="transmembrane region" description="Helical" evidence="6">
    <location>
        <begin position="163"/>
        <end position="184"/>
    </location>
</feature>
<dbReference type="PANTHER" id="PTHR43791:SF36">
    <property type="entry name" value="TRANSPORTER, PUTATIVE (AFU_ORTHOLOGUE AFUA_6G08340)-RELATED"/>
    <property type="match status" value="1"/>
</dbReference>
<dbReference type="EMBL" id="QKWP01001435">
    <property type="protein sequence ID" value="RIB08965.1"/>
    <property type="molecule type" value="Genomic_DNA"/>
</dbReference>
<dbReference type="InterPro" id="IPR036259">
    <property type="entry name" value="MFS_trans_sf"/>
</dbReference>
<dbReference type="Gene3D" id="1.20.1250.20">
    <property type="entry name" value="MFS general substrate transporter like domains"/>
    <property type="match status" value="2"/>
</dbReference>
<dbReference type="FunFam" id="1.20.1250.20:FF:000013">
    <property type="entry name" value="MFS general substrate transporter"/>
    <property type="match status" value="1"/>
</dbReference>
<evidence type="ECO:0000256" key="2">
    <source>
        <dbReference type="ARBA" id="ARBA00022448"/>
    </source>
</evidence>
<feature type="domain" description="Major facilitator superfamily (MFS) profile" evidence="7">
    <location>
        <begin position="37"/>
        <end position="450"/>
    </location>
</feature>
<dbReference type="Proteomes" id="UP000266673">
    <property type="component" value="Unassembled WGS sequence"/>
</dbReference>
<feature type="transmembrane region" description="Helical" evidence="6">
    <location>
        <begin position="266"/>
        <end position="291"/>
    </location>
</feature>
<evidence type="ECO:0000256" key="6">
    <source>
        <dbReference type="SAM" id="Phobius"/>
    </source>
</evidence>
<proteinExistence type="predicted"/>
<protein>
    <submittedName>
        <fullName evidence="8">MFS nicotinic acid transporter Tna1</fullName>
    </submittedName>
</protein>
<feature type="transmembrane region" description="Helical" evidence="6">
    <location>
        <begin position="129"/>
        <end position="151"/>
    </location>
</feature>
<keyword evidence="2" id="KW-0813">Transport</keyword>
<dbReference type="STRING" id="44941.A0A397UF88"/>
<keyword evidence="9" id="KW-1185">Reference proteome</keyword>
<feature type="transmembrane region" description="Helical" evidence="6">
    <location>
        <begin position="354"/>
        <end position="378"/>
    </location>
</feature>
<comment type="subcellular location">
    <subcellularLocation>
        <location evidence="1">Membrane</location>
        <topology evidence="1">Multi-pass membrane protein</topology>
    </subcellularLocation>
</comment>
<evidence type="ECO:0000313" key="8">
    <source>
        <dbReference type="EMBL" id="RIB08965.1"/>
    </source>
</evidence>
<dbReference type="PROSITE" id="PS50850">
    <property type="entry name" value="MFS"/>
    <property type="match status" value="1"/>
</dbReference>